<accession>A0A0U5B486</accession>
<proteinExistence type="predicted"/>
<protein>
    <submittedName>
        <fullName evidence="1">Uncharacterized protein</fullName>
    </submittedName>
</protein>
<name>A0A0U5B486_9BACL</name>
<dbReference type="AlphaFoldDB" id="A0A0U5B486"/>
<evidence type="ECO:0000313" key="1">
    <source>
        <dbReference type="EMBL" id="BAU29168.1"/>
    </source>
</evidence>
<keyword evidence="2" id="KW-1185">Reference proteome</keyword>
<gene>
    <name evidence="1" type="ORF">CB4_03349</name>
</gene>
<dbReference type="Proteomes" id="UP000217696">
    <property type="component" value="Chromosome"/>
</dbReference>
<organism evidence="1 2">
    <name type="scientific">Aneurinibacillus soli</name>
    <dbReference type="NCBI Taxonomy" id="1500254"/>
    <lineage>
        <taxon>Bacteria</taxon>
        <taxon>Bacillati</taxon>
        <taxon>Bacillota</taxon>
        <taxon>Bacilli</taxon>
        <taxon>Bacillales</taxon>
        <taxon>Paenibacillaceae</taxon>
        <taxon>Aneurinibacillus group</taxon>
        <taxon>Aneurinibacillus</taxon>
    </lineage>
</organism>
<evidence type="ECO:0000313" key="2">
    <source>
        <dbReference type="Proteomes" id="UP000217696"/>
    </source>
</evidence>
<sequence length="80" mass="8532">MRLASFLFADLLLPTCGGGAEKEVALSLCYALRGSEGCPLQEAGELAHKRGAKREIHRSIVGKSPFDSPLPLSILRKGVP</sequence>
<dbReference type="KEGG" id="asoc:CB4_03349"/>
<dbReference type="EMBL" id="AP017312">
    <property type="protein sequence ID" value="BAU29168.1"/>
    <property type="molecule type" value="Genomic_DNA"/>
</dbReference>
<reference evidence="1 2" key="1">
    <citation type="submission" date="2015-12" db="EMBL/GenBank/DDBJ databases">
        <title>Genome sequence of Aneurinibacillus soli.</title>
        <authorList>
            <person name="Lee J.S."/>
            <person name="Lee K.C."/>
            <person name="Kim K.K."/>
            <person name="Lee B.W."/>
        </authorList>
    </citation>
    <scope>NUCLEOTIDE SEQUENCE [LARGE SCALE GENOMIC DNA]</scope>
    <source>
        <strain evidence="1 2">CB4</strain>
    </source>
</reference>